<dbReference type="AlphaFoldDB" id="N6WR82"/>
<keyword evidence="3" id="KW-1185">Reference proteome</keyword>
<evidence type="ECO:0000256" key="1">
    <source>
        <dbReference type="SAM" id="MobiDB-lite"/>
    </source>
</evidence>
<dbReference type="RefSeq" id="WP_004581788.1">
    <property type="nucleotide sequence ID" value="NZ_AP028878.1"/>
</dbReference>
<reference evidence="2 3" key="1">
    <citation type="journal article" date="2013" name="Genome Announc.">
        <title>Genome Sequence of the Polycyclic Aromatic Hydrocarbon-Degrading Bacterium Strain Marinobacter nanhaiticus D15-8WT.</title>
        <authorList>
            <person name="Cui Z."/>
            <person name="Gao W."/>
            <person name="Li Q."/>
            <person name="Xu G."/>
            <person name="Zheng L."/>
        </authorList>
    </citation>
    <scope>NUCLEOTIDE SEQUENCE [LARGE SCALE GENOMIC DNA]</scope>
    <source>
        <strain evidence="2 3">D15-8W</strain>
    </source>
</reference>
<organism evidence="2 3">
    <name type="scientific">Marinobacter nanhaiticus D15-8W</name>
    <dbReference type="NCBI Taxonomy" id="626887"/>
    <lineage>
        <taxon>Bacteria</taxon>
        <taxon>Pseudomonadati</taxon>
        <taxon>Pseudomonadota</taxon>
        <taxon>Gammaproteobacteria</taxon>
        <taxon>Pseudomonadales</taxon>
        <taxon>Marinobacteraceae</taxon>
        <taxon>Marinobacter</taxon>
    </lineage>
</organism>
<dbReference type="STRING" id="626887.J057_19265"/>
<feature type="compositionally biased region" description="Polar residues" evidence="1">
    <location>
        <begin position="190"/>
        <end position="209"/>
    </location>
</feature>
<evidence type="ECO:0000313" key="2">
    <source>
        <dbReference type="EMBL" id="ENO13567.1"/>
    </source>
</evidence>
<comment type="caution">
    <text evidence="2">The sequence shown here is derived from an EMBL/GenBank/DDBJ whole genome shotgun (WGS) entry which is preliminary data.</text>
</comment>
<dbReference type="EMBL" id="APLQ01000014">
    <property type="protein sequence ID" value="ENO13567.1"/>
    <property type="molecule type" value="Genomic_DNA"/>
</dbReference>
<protein>
    <submittedName>
        <fullName evidence="2">5'-methylthioadenosine phosphorylase</fullName>
    </submittedName>
</protein>
<dbReference type="InterPro" id="IPR021241">
    <property type="entry name" value="CsiV"/>
</dbReference>
<dbReference type="Proteomes" id="UP000013165">
    <property type="component" value="Unassembled WGS sequence"/>
</dbReference>
<feature type="region of interest" description="Disordered" evidence="1">
    <location>
        <begin position="181"/>
        <end position="234"/>
    </location>
</feature>
<gene>
    <name evidence="2" type="ORF">J057_19265</name>
</gene>
<evidence type="ECO:0000313" key="3">
    <source>
        <dbReference type="Proteomes" id="UP000013165"/>
    </source>
</evidence>
<sequence length="284" mass="31908">MTERRPRPAWLAQKREYGVLQDFQNRWLAPLAFAAALMSASGTATAQDNLYRAELVLFERLDAASSIGEEMQTRRPEANPDVEKQLWVVGPGGQVTSDLSLIPRNNLYLNSAAARLENSGRYRVLMATGWTQSFPPDYQGEPLRIALGEMLEEAGEREVQGYIDIDRIRYLHVTAHLNHWEPAPEKSMQDGVNQDGSLEPQQSEVSQDNPLAANDPYMGSRSAGDEFTVTDLRTEPTSDKQLLTWLHETRRMRSEEIHYLDSPSLGLLVYFKPIADQSGSASTQ</sequence>
<name>N6WR82_9GAMM</name>
<dbReference type="HOGENOM" id="CLU_1037489_0_0_6"/>
<proteinExistence type="predicted"/>
<dbReference type="OrthoDB" id="5566524at2"/>
<dbReference type="eggNOG" id="ENOG5033EPB">
    <property type="taxonomic scope" value="Bacteria"/>
</dbReference>
<accession>N6WR82</accession>
<dbReference type="PATRIC" id="fig|626887.3.peg.3848"/>
<dbReference type="Pfam" id="PF10972">
    <property type="entry name" value="CsiV"/>
    <property type="match status" value="1"/>
</dbReference>